<feature type="coiled-coil region" evidence="1">
    <location>
        <begin position="82"/>
        <end position="225"/>
    </location>
</feature>
<organism evidence="3 4">
    <name type="scientific">Zasmidium cellare ATCC 36951</name>
    <dbReference type="NCBI Taxonomy" id="1080233"/>
    <lineage>
        <taxon>Eukaryota</taxon>
        <taxon>Fungi</taxon>
        <taxon>Dikarya</taxon>
        <taxon>Ascomycota</taxon>
        <taxon>Pezizomycotina</taxon>
        <taxon>Dothideomycetes</taxon>
        <taxon>Dothideomycetidae</taxon>
        <taxon>Mycosphaerellales</taxon>
        <taxon>Mycosphaerellaceae</taxon>
        <taxon>Zasmidium</taxon>
    </lineage>
</organism>
<dbReference type="AlphaFoldDB" id="A0A6A6C3P8"/>
<sequence length="454" mass="51229">MSASSSSSSTTITNTLEASRLKYPRDSKYRFKRNAAPTDQDTCDGTAAGLTKYQIKRARGADAPGPSADMYDVFLAASAALHKQREREVADLKQAAAQKEVDNGNLKSEYQRRLSELEARDQAKQQEVEQLQKQCVVGIAAAKSECEQLVDQVKQAAQREIDELREGKARVEQELAEQQSSFKAKCEKAEKIHLKLMAEKEQEVMRRAEQRHKELLAKHEEEEEKRFGEEMDLVIEDVSKKDEEIKAQKKQIEYLIAKVRMEKKENKRLVKENKKLDKALEKSDDMTLKYMRLVYVETGKSEEVLKEALEKEEENERLLQHVDMLKADIKSGVGAAGELLEKTTLKGNENRKKMPSEKRNSAKMGAARTRAGTAPKGVQKAKYTNKDALKKALDLLDNGDDECFDDDLDAMPTDDESESEQATPKCAHLKDRGLNATFGLISPPDSERDLSMVQ</sequence>
<feature type="coiled-coil region" evidence="1">
    <location>
        <begin position="259"/>
        <end position="328"/>
    </location>
</feature>
<dbReference type="RefSeq" id="XP_033662530.1">
    <property type="nucleotide sequence ID" value="XM_033808845.1"/>
</dbReference>
<feature type="region of interest" description="Disordered" evidence="2">
    <location>
        <begin position="404"/>
        <end position="428"/>
    </location>
</feature>
<evidence type="ECO:0000313" key="4">
    <source>
        <dbReference type="Proteomes" id="UP000799537"/>
    </source>
</evidence>
<keyword evidence="4" id="KW-1185">Reference proteome</keyword>
<feature type="compositionally biased region" description="Basic and acidic residues" evidence="2">
    <location>
        <begin position="347"/>
        <end position="360"/>
    </location>
</feature>
<dbReference type="Proteomes" id="UP000799537">
    <property type="component" value="Unassembled WGS sequence"/>
</dbReference>
<dbReference type="EMBL" id="ML993618">
    <property type="protein sequence ID" value="KAF2161641.1"/>
    <property type="molecule type" value="Genomic_DNA"/>
</dbReference>
<accession>A0A6A6C3P8</accession>
<feature type="region of interest" description="Disordered" evidence="2">
    <location>
        <begin position="347"/>
        <end position="381"/>
    </location>
</feature>
<dbReference type="GeneID" id="54562117"/>
<reference evidence="3" key="1">
    <citation type="journal article" date="2020" name="Stud. Mycol.">
        <title>101 Dothideomycetes genomes: a test case for predicting lifestyles and emergence of pathogens.</title>
        <authorList>
            <person name="Haridas S."/>
            <person name="Albert R."/>
            <person name="Binder M."/>
            <person name="Bloem J."/>
            <person name="Labutti K."/>
            <person name="Salamov A."/>
            <person name="Andreopoulos B."/>
            <person name="Baker S."/>
            <person name="Barry K."/>
            <person name="Bills G."/>
            <person name="Bluhm B."/>
            <person name="Cannon C."/>
            <person name="Castanera R."/>
            <person name="Culley D."/>
            <person name="Daum C."/>
            <person name="Ezra D."/>
            <person name="Gonzalez J."/>
            <person name="Henrissat B."/>
            <person name="Kuo A."/>
            <person name="Liang C."/>
            <person name="Lipzen A."/>
            <person name="Lutzoni F."/>
            <person name="Magnuson J."/>
            <person name="Mondo S."/>
            <person name="Nolan M."/>
            <person name="Ohm R."/>
            <person name="Pangilinan J."/>
            <person name="Park H.-J."/>
            <person name="Ramirez L."/>
            <person name="Alfaro M."/>
            <person name="Sun H."/>
            <person name="Tritt A."/>
            <person name="Yoshinaga Y."/>
            <person name="Zwiers L.-H."/>
            <person name="Turgeon B."/>
            <person name="Goodwin S."/>
            <person name="Spatafora J."/>
            <person name="Crous P."/>
            <person name="Grigoriev I."/>
        </authorList>
    </citation>
    <scope>NUCLEOTIDE SEQUENCE</scope>
    <source>
        <strain evidence="3">ATCC 36951</strain>
    </source>
</reference>
<name>A0A6A6C3P8_ZASCE</name>
<keyword evidence="1" id="KW-0175">Coiled coil</keyword>
<protein>
    <submittedName>
        <fullName evidence="3">Uncharacterized protein</fullName>
    </submittedName>
</protein>
<evidence type="ECO:0000256" key="1">
    <source>
        <dbReference type="SAM" id="Coils"/>
    </source>
</evidence>
<feature type="compositionally biased region" description="Acidic residues" evidence="2">
    <location>
        <begin position="404"/>
        <end position="419"/>
    </location>
</feature>
<evidence type="ECO:0000256" key="2">
    <source>
        <dbReference type="SAM" id="MobiDB-lite"/>
    </source>
</evidence>
<evidence type="ECO:0000313" key="3">
    <source>
        <dbReference type="EMBL" id="KAF2161641.1"/>
    </source>
</evidence>
<proteinExistence type="predicted"/>
<gene>
    <name evidence="3" type="ORF">M409DRAFT_28036</name>
</gene>